<dbReference type="AlphaFoldDB" id="A0A1Y3QZ45"/>
<dbReference type="Gene3D" id="2.60.40.1180">
    <property type="entry name" value="Golgi alpha-mannosidase II"/>
    <property type="match status" value="1"/>
</dbReference>
<proteinExistence type="inferred from homology"/>
<evidence type="ECO:0000256" key="4">
    <source>
        <dbReference type="SAM" id="SignalP"/>
    </source>
</evidence>
<dbReference type="GO" id="GO:0009313">
    <property type="term" value="P:oligosaccharide catabolic process"/>
    <property type="evidence" value="ECO:0007669"/>
    <property type="project" value="TreeGrafter"/>
</dbReference>
<comment type="caution">
    <text evidence="6">The sequence shown here is derived from an EMBL/GenBank/DDBJ whole genome shotgun (WGS) entry which is preliminary data.</text>
</comment>
<dbReference type="InterPro" id="IPR048755">
    <property type="entry name" value="SusG_CBM58"/>
</dbReference>
<dbReference type="InterPro" id="IPR013783">
    <property type="entry name" value="Ig-like_fold"/>
</dbReference>
<dbReference type="InterPro" id="IPR017853">
    <property type="entry name" value="GH"/>
</dbReference>
<accession>A0A1Y3QZ45</accession>
<evidence type="ECO:0000313" key="6">
    <source>
        <dbReference type="EMBL" id="OUN04942.1"/>
    </source>
</evidence>
<organism evidence="6 7">
    <name type="scientific">Alistipes onderdonkii</name>
    <dbReference type="NCBI Taxonomy" id="328813"/>
    <lineage>
        <taxon>Bacteria</taxon>
        <taxon>Pseudomonadati</taxon>
        <taxon>Bacteroidota</taxon>
        <taxon>Bacteroidia</taxon>
        <taxon>Bacteroidales</taxon>
        <taxon>Rikenellaceae</taxon>
        <taxon>Alistipes</taxon>
    </lineage>
</organism>
<dbReference type="Proteomes" id="UP000195772">
    <property type="component" value="Unassembled WGS sequence"/>
</dbReference>
<dbReference type="InterPro" id="IPR045857">
    <property type="entry name" value="O16G_dom_2"/>
</dbReference>
<dbReference type="Gene3D" id="3.90.400.10">
    <property type="entry name" value="Oligo-1,6-glucosidase, Domain 2"/>
    <property type="match status" value="1"/>
</dbReference>
<evidence type="ECO:0000256" key="1">
    <source>
        <dbReference type="ARBA" id="ARBA00008061"/>
    </source>
</evidence>
<keyword evidence="3" id="KW-0326">Glycosidase</keyword>
<dbReference type="GO" id="GO:0004556">
    <property type="term" value="F:alpha-amylase activity"/>
    <property type="evidence" value="ECO:0007669"/>
    <property type="project" value="TreeGrafter"/>
</dbReference>
<evidence type="ECO:0000256" key="3">
    <source>
        <dbReference type="ARBA" id="ARBA00023295"/>
    </source>
</evidence>
<dbReference type="SMART" id="SM00642">
    <property type="entry name" value="Aamy"/>
    <property type="match status" value="1"/>
</dbReference>
<feature type="signal peptide" evidence="4">
    <location>
        <begin position="1"/>
        <end position="20"/>
    </location>
</feature>
<evidence type="ECO:0000259" key="5">
    <source>
        <dbReference type="SMART" id="SM00642"/>
    </source>
</evidence>
<dbReference type="EMBL" id="NFHB01000001">
    <property type="protein sequence ID" value="OUN04942.1"/>
    <property type="molecule type" value="Genomic_DNA"/>
</dbReference>
<keyword evidence="2" id="KW-0378">Hydrolase</keyword>
<dbReference type="SUPFAM" id="SSF51011">
    <property type="entry name" value="Glycosyl hydrolase domain"/>
    <property type="match status" value="1"/>
</dbReference>
<dbReference type="Pfam" id="PF00128">
    <property type="entry name" value="Alpha-amylase"/>
    <property type="match status" value="2"/>
</dbReference>
<dbReference type="CDD" id="cd14948">
    <property type="entry name" value="BACON"/>
    <property type="match status" value="1"/>
</dbReference>
<dbReference type="Pfam" id="PF23915">
    <property type="entry name" value="SusG_C"/>
    <property type="match status" value="1"/>
</dbReference>
<name>A0A1Y3QZ45_9BACT</name>
<sequence>MKKFLFLLLALVLSVSVSCSDDKTGDTGGSMLSVTPTEIEFEAAGGSRLLDLRTDAGAWSLTQSDNTAWCTPALTSGKTSTSFAVTATANESSKRSATLTFTAPGCDPVVVTVTQSGDASQDFEGEQVVAQPDAWDNRKRADISYQLLVYSFADGNGDKVGDLPGLTRRLDYIDALGASAVWLSPIHPAASYHGYDVLDYEAVNPAFGTDADLRAFIDAAHARGIRVYLDYVLNHTGKDHPWFKSAAASEGSPYRDRYIFSEDPQADIAAGRIDQIATEGAAGYDAGQWFSTDTGAGAAGRFKFVLDWTNADSPTVTVTETTDAADADNTQGGADDKYLYFGNGTSKRFYARGGNSYELTLDFDSDWGFLVRTSTTSWAAGTKYGAPDNRTIIRFGEPFTLMSNRSADPANVQFSLPTMYHSHFWTAAFADLNYGKAAEAEQSGAFKAVTEAADKWVRMGVDGFRLDAVKHIYHNAYNDENPTFLKKFYDRMNESYKAAGGEGDFYMVGEMLDEADKAAPYYRGLPALFEFTFWYKLKWALQNGIGCYFVKDILDVQPLYAQYRSDYIEATKLSNHDEDRTGSDLGQSAEKMKVAAAVLLTAQGAPYIYQGEELGYWGTKSNGDEYVRTPILWDKAGNELASGSLSGKIDMQMLTPAISVEAQADDDGSLLNLYRTFARLRNTYPVLAQGKMVKHPVYNDGNTSQQSIAAWYRELDGERMLVVHNFGREEQILTLTDQPDKAVGVSGEVKLQRGDASSKLLMGAWSSVVFTL</sequence>
<dbReference type="Pfam" id="PF20756">
    <property type="entry name" value="SusG_CBM58"/>
    <property type="match status" value="1"/>
</dbReference>
<dbReference type="Gene3D" id="2.60.40.10">
    <property type="entry name" value="Immunoglobulins"/>
    <property type="match status" value="2"/>
</dbReference>
<dbReference type="RefSeq" id="WP_009597059.1">
    <property type="nucleotide sequence ID" value="NZ_NFHB01000001.1"/>
</dbReference>
<dbReference type="PANTHER" id="PTHR10357">
    <property type="entry name" value="ALPHA-AMYLASE FAMILY MEMBER"/>
    <property type="match status" value="1"/>
</dbReference>
<dbReference type="InterPro" id="IPR013780">
    <property type="entry name" value="Glyco_hydro_b"/>
</dbReference>
<dbReference type="InterPro" id="IPR056300">
    <property type="entry name" value="SusG-like_C"/>
</dbReference>
<feature type="domain" description="Glycosyl hydrolase family 13 catalytic" evidence="5">
    <location>
        <begin position="146"/>
        <end position="648"/>
    </location>
</feature>
<dbReference type="CDD" id="cd11316">
    <property type="entry name" value="AmyAc_bac2_AmyA"/>
    <property type="match status" value="1"/>
</dbReference>
<evidence type="ECO:0000313" key="7">
    <source>
        <dbReference type="Proteomes" id="UP000195772"/>
    </source>
</evidence>
<dbReference type="InterPro" id="IPR006047">
    <property type="entry name" value="GH13_cat_dom"/>
</dbReference>
<dbReference type="InterPro" id="IPR024361">
    <property type="entry name" value="BACON"/>
</dbReference>
<dbReference type="PROSITE" id="PS51257">
    <property type="entry name" value="PROKAR_LIPOPROTEIN"/>
    <property type="match status" value="1"/>
</dbReference>
<dbReference type="SUPFAM" id="SSF51445">
    <property type="entry name" value="(Trans)glycosidases"/>
    <property type="match status" value="1"/>
</dbReference>
<dbReference type="Pfam" id="PF13004">
    <property type="entry name" value="BACON"/>
    <property type="match status" value="1"/>
</dbReference>
<dbReference type="OrthoDB" id="9805159at2"/>
<keyword evidence="4" id="KW-0732">Signal</keyword>
<reference evidence="7" key="1">
    <citation type="submission" date="2017-04" db="EMBL/GenBank/DDBJ databases">
        <title>Function of individual gut microbiota members based on whole genome sequencing of pure cultures obtained from chicken caecum.</title>
        <authorList>
            <person name="Medvecky M."/>
            <person name="Cejkova D."/>
            <person name="Polansky O."/>
            <person name="Karasova D."/>
            <person name="Kubasova T."/>
            <person name="Cizek A."/>
            <person name="Rychlik I."/>
        </authorList>
    </citation>
    <scope>NUCLEOTIDE SEQUENCE [LARGE SCALE GENOMIC DNA]</scope>
    <source>
        <strain evidence="7">An90</strain>
    </source>
</reference>
<protein>
    <submittedName>
        <fullName evidence="6">Alpha-amylase</fullName>
    </submittedName>
</protein>
<gene>
    <name evidence="6" type="ORF">B5G41_01140</name>
</gene>
<comment type="similarity">
    <text evidence="1">Belongs to the glycosyl hydrolase 13 family.</text>
</comment>
<evidence type="ECO:0000256" key="2">
    <source>
        <dbReference type="ARBA" id="ARBA00022801"/>
    </source>
</evidence>
<dbReference type="eggNOG" id="COG0366">
    <property type="taxonomic scope" value="Bacteria"/>
</dbReference>
<feature type="chain" id="PRO_5011006962" evidence="4">
    <location>
        <begin position="21"/>
        <end position="772"/>
    </location>
</feature>
<dbReference type="Gene3D" id="3.20.20.80">
    <property type="entry name" value="Glycosidases"/>
    <property type="match status" value="2"/>
</dbReference>
<dbReference type="PANTHER" id="PTHR10357:SF179">
    <property type="entry name" value="NEUTRAL AND BASIC AMINO ACID TRANSPORT PROTEIN RBAT"/>
    <property type="match status" value="1"/>
</dbReference>